<dbReference type="Gene3D" id="1.10.1070.11">
    <property type="entry name" value="Phosphatidylinositol 3-/4-kinase, catalytic domain"/>
    <property type="match status" value="1"/>
</dbReference>
<dbReference type="SUPFAM" id="SSF48371">
    <property type="entry name" value="ARM repeat"/>
    <property type="match status" value="1"/>
</dbReference>
<dbReference type="PROSITE" id="PS00916">
    <property type="entry name" value="PI3_4_KINASE_2"/>
    <property type="match status" value="1"/>
</dbReference>
<feature type="compositionally biased region" description="Low complexity" evidence="12">
    <location>
        <begin position="1282"/>
        <end position="1292"/>
    </location>
</feature>
<dbReference type="GO" id="GO:0006281">
    <property type="term" value="P:DNA repair"/>
    <property type="evidence" value="ECO:0007669"/>
    <property type="project" value="InterPro"/>
</dbReference>
<feature type="region of interest" description="Disordered" evidence="12">
    <location>
        <begin position="1917"/>
        <end position="1991"/>
    </location>
</feature>
<dbReference type="InterPro" id="IPR044107">
    <property type="entry name" value="PIKKc_ATM"/>
</dbReference>
<dbReference type="Pfam" id="PF25360">
    <property type="entry name" value="TPR_ATM"/>
    <property type="match status" value="1"/>
</dbReference>
<dbReference type="InterPro" id="IPR011009">
    <property type="entry name" value="Kinase-like_dom_sf"/>
</dbReference>
<feature type="compositionally biased region" description="Basic and acidic residues" evidence="12">
    <location>
        <begin position="1778"/>
        <end position="1788"/>
    </location>
</feature>
<dbReference type="PROSITE" id="PS50290">
    <property type="entry name" value="PI3_4_KINASE_3"/>
    <property type="match status" value="1"/>
</dbReference>
<dbReference type="PROSITE" id="PS51189">
    <property type="entry name" value="FAT"/>
    <property type="match status" value="1"/>
</dbReference>
<evidence type="ECO:0000259" key="13">
    <source>
        <dbReference type="PROSITE" id="PS50290"/>
    </source>
</evidence>
<dbReference type="PROSITE" id="PS51190">
    <property type="entry name" value="FATC"/>
    <property type="match status" value="1"/>
</dbReference>
<dbReference type="PANTHER" id="PTHR37079">
    <property type="entry name" value="SERINE/THREONINE-PROTEIN KINASE ATM"/>
    <property type="match status" value="1"/>
</dbReference>
<dbReference type="CDD" id="cd05171">
    <property type="entry name" value="PIKKc_ATM"/>
    <property type="match status" value="1"/>
</dbReference>
<dbReference type="Pfam" id="PF19259">
    <property type="entry name" value="Ty3_capsid"/>
    <property type="match status" value="1"/>
</dbReference>
<dbReference type="GO" id="GO:0004674">
    <property type="term" value="F:protein serine/threonine kinase activity"/>
    <property type="evidence" value="ECO:0007669"/>
    <property type="project" value="UniProtKB-KW"/>
</dbReference>
<dbReference type="SUPFAM" id="SSF56112">
    <property type="entry name" value="Protein kinase-like (PK-like)"/>
    <property type="match status" value="1"/>
</dbReference>
<evidence type="ECO:0000256" key="1">
    <source>
        <dbReference type="ARBA" id="ARBA00004123"/>
    </source>
</evidence>
<name>A0A2N9HGG2_FAGSY</name>
<dbReference type="Gene3D" id="3.30.1010.10">
    <property type="entry name" value="Phosphatidylinositol 3-kinase Catalytic Subunit, Chain A, domain 4"/>
    <property type="match status" value="1"/>
</dbReference>
<keyword evidence="9" id="KW-0539">Nucleus</keyword>
<evidence type="ECO:0000256" key="4">
    <source>
        <dbReference type="ARBA" id="ARBA00022679"/>
    </source>
</evidence>
<feature type="coiled-coil region" evidence="11">
    <location>
        <begin position="2484"/>
        <end position="2518"/>
    </location>
</feature>
<evidence type="ECO:0000256" key="9">
    <source>
        <dbReference type="ARBA" id="ARBA00023242"/>
    </source>
</evidence>
<evidence type="ECO:0000313" key="16">
    <source>
        <dbReference type="EMBL" id="SPD10833.1"/>
    </source>
</evidence>
<proteinExistence type="predicted"/>
<dbReference type="FunFam" id="1.10.1070.11:FF:000015">
    <property type="entry name" value="Serine/threonine-protein kinase ATM"/>
    <property type="match status" value="1"/>
</dbReference>
<dbReference type="Pfam" id="PF02260">
    <property type="entry name" value="FATC"/>
    <property type="match status" value="1"/>
</dbReference>
<dbReference type="InterPro" id="IPR045358">
    <property type="entry name" value="Ty3_capsid"/>
</dbReference>
<organism evidence="16">
    <name type="scientific">Fagus sylvatica</name>
    <name type="common">Beechnut</name>
    <dbReference type="NCBI Taxonomy" id="28930"/>
    <lineage>
        <taxon>Eukaryota</taxon>
        <taxon>Viridiplantae</taxon>
        <taxon>Streptophyta</taxon>
        <taxon>Embryophyta</taxon>
        <taxon>Tracheophyta</taxon>
        <taxon>Spermatophyta</taxon>
        <taxon>Magnoliopsida</taxon>
        <taxon>eudicotyledons</taxon>
        <taxon>Gunneridae</taxon>
        <taxon>Pentapetalae</taxon>
        <taxon>rosids</taxon>
        <taxon>fabids</taxon>
        <taxon>Fagales</taxon>
        <taxon>Fagaceae</taxon>
        <taxon>Fagus</taxon>
    </lineage>
</organism>
<evidence type="ECO:0000256" key="12">
    <source>
        <dbReference type="SAM" id="MobiDB-lite"/>
    </source>
</evidence>
<dbReference type="EC" id="2.7.11.1" evidence="2"/>
<dbReference type="InterPro" id="IPR003152">
    <property type="entry name" value="FATC_dom"/>
</dbReference>
<keyword evidence="6" id="KW-0227">DNA damage</keyword>
<comment type="subcellular location">
    <subcellularLocation>
        <location evidence="1">Nucleus</location>
    </subcellularLocation>
</comment>
<evidence type="ECO:0000256" key="7">
    <source>
        <dbReference type="ARBA" id="ARBA00022777"/>
    </source>
</evidence>
<evidence type="ECO:0000256" key="6">
    <source>
        <dbReference type="ARBA" id="ARBA00022763"/>
    </source>
</evidence>
<keyword evidence="5" id="KW-0547">Nucleotide-binding</keyword>
<dbReference type="InterPro" id="IPR057445">
    <property type="entry name" value="ATM_TPR"/>
</dbReference>
<dbReference type="GO" id="GO:0005524">
    <property type="term" value="F:ATP binding"/>
    <property type="evidence" value="ECO:0007669"/>
    <property type="project" value="UniProtKB-KW"/>
</dbReference>
<dbReference type="InterPro" id="IPR018936">
    <property type="entry name" value="PI3/4_kinase_CS"/>
</dbReference>
<protein>
    <recommendedName>
        <fullName evidence="2">non-specific serine/threonine protein kinase</fullName>
        <ecNumber evidence="2">2.7.11.1</ecNumber>
    </recommendedName>
</protein>
<comment type="catalytic activity">
    <reaction evidence="10">
        <text>L-threonyl-[protein] + ATP = O-phospho-L-threonyl-[protein] + ADP + H(+)</text>
        <dbReference type="Rhea" id="RHEA:46608"/>
        <dbReference type="Rhea" id="RHEA-COMP:11060"/>
        <dbReference type="Rhea" id="RHEA-COMP:11605"/>
        <dbReference type="ChEBI" id="CHEBI:15378"/>
        <dbReference type="ChEBI" id="CHEBI:30013"/>
        <dbReference type="ChEBI" id="CHEBI:30616"/>
        <dbReference type="ChEBI" id="CHEBI:61977"/>
        <dbReference type="ChEBI" id="CHEBI:456216"/>
        <dbReference type="EC" id="2.7.11.1"/>
    </reaction>
</comment>
<dbReference type="SMART" id="SM01343">
    <property type="entry name" value="FATC"/>
    <property type="match status" value="1"/>
</dbReference>
<dbReference type="InterPro" id="IPR000403">
    <property type="entry name" value="PI3/4_kinase_cat_dom"/>
</dbReference>
<dbReference type="Pfam" id="PF00454">
    <property type="entry name" value="PI3_PI4_kinase"/>
    <property type="match status" value="1"/>
</dbReference>
<evidence type="ECO:0000259" key="15">
    <source>
        <dbReference type="PROSITE" id="PS51190"/>
    </source>
</evidence>
<feature type="region of interest" description="Disordered" evidence="12">
    <location>
        <begin position="1273"/>
        <end position="1292"/>
    </location>
</feature>
<dbReference type="GO" id="GO:0005634">
    <property type="term" value="C:nucleus"/>
    <property type="evidence" value="ECO:0007669"/>
    <property type="project" value="UniProtKB-SubCell"/>
</dbReference>
<evidence type="ECO:0000256" key="3">
    <source>
        <dbReference type="ARBA" id="ARBA00022527"/>
    </source>
</evidence>
<feature type="domain" description="FATC" evidence="15">
    <location>
        <begin position="3097"/>
        <end position="3129"/>
    </location>
</feature>
<dbReference type="PANTHER" id="PTHR37079:SF4">
    <property type="entry name" value="SERINE_THREONINE-PROTEIN KINASE ATM"/>
    <property type="match status" value="1"/>
</dbReference>
<gene>
    <name evidence="16" type="ORF">FSB_LOCUS38715</name>
</gene>
<reference evidence="16" key="1">
    <citation type="submission" date="2018-02" db="EMBL/GenBank/DDBJ databases">
        <authorList>
            <person name="Cohen D.B."/>
            <person name="Kent A.D."/>
        </authorList>
    </citation>
    <scope>NUCLEOTIDE SEQUENCE</scope>
</reference>
<feature type="domain" description="PI3K/PI4K catalytic" evidence="13">
    <location>
        <begin position="2735"/>
        <end position="3084"/>
    </location>
</feature>
<keyword evidence="11" id="KW-0175">Coiled coil</keyword>
<dbReference type="InterPro" id="IPR016024">
    <property type="entry name" value="ARM-type_fold"/>
</dbReference>
<keyword evidence="7" id="KW-0418">Kinase</keyword>
<evidence type="ECO:0000256" key="2">
    <source>
        <dbReference type="ARBA" id="ARBA00012513"/>
    </source>
</evidence>
<feature type="coiled-coil region" evidence="11">
    <location>
        <begin position="3052"/>
        <end position="3096"/>
    </location>
</feature>
<dbReference type="InterPro" id="IPR036940">
    <property type="entry name" value="PI3/4_kinase_cat_sf"/>
</dbReference>
<keyword evidence="3" id="KW-0723">Serine/threonine-protein kinase</keyword>
<sequence>MGQDFSFTTEPSILNERVVLFLPAAVYALCAGCAPFRQCYHGFPLSYSFVDDTEATLDQVKTEDFEHDSLHELFERSVEVLTKIDQDSGVEVSPFQHHQGVRLPRQLRDQLLQEMETCILGSLVDEEIKKRPISDIFFRCALFSNFIYGSYLTRKSEEVSPFLSKMGKCLLEFLDHALSAVQGNYTDFQSLSCLGSDSIFGGTNSLVASLRSFVCCPIFMKWRDQNDLDDLLYGSVMHSVERLLHALVNLYEEYSECVRNLHSEMILQDLSASDNSVQHSCPSDSNKSRIMDMELDVNEDSRDVDILTVGGKTATGISFSSEKWKFSMISVLSSFFSVLPIVTWDILFELMGKESDQKVNLFNDMIKMQVSLKLNCVNILASMHGLLASLLSLVTDRKDKYAGPSLGEKDSEQRMTHLGDLVNRVADLDLLDWFGRVKLIDCICDFVLLCPQIGQAMIEGLLMLLRDPDYRVRFFLARRIGVLFQTWDGHKELFQDICSNFGVTLVVSSVEKLVSAREVLAAGPQPQPTMETVIITLMHIAFYSEKVELEVCEAKDKESIEKENQRHIAAIDPCQRELVYAVLHNLSRQLKYTSMLKYLEELMGSILFCWVACGVSLVALVEIRQLFVSDAEPSYFIQYCCHWLLPALVLQGDSSNLSWVAKVACQPLAVLVKNHFVPIFAICMAQHCSKKSGWEKGAVVLQSSILHLAEISENERDKLIKKHMVSIVSHILSLASCASDPPVPLFSRDTITLGIRTVVDGFLEMEDNPVTAGVVDKINIFRPDRVFMFIVEMHYKIAAAVHHRHKCHRLAGIEVLINILGHRAAVSSTSNYLFNLIGQFIGSHALQDQCCGIISVLLRTFKSNPSKEMISVLGEQLQFLVSKLVACCIPSEANGEHSGTRLSQVLSLLLQLTVNSDPALYDYIRELEPFPEIGIFDGIRKFHQELCRAYSPRDHLLKFIKRSSYLPPRLLLWSLQALHKKLLMGDTCQSRKNSEDLLTDRYWHGDHEIVHAVWTLVRMCGSDDADSVRALVSDFISRVGIGDPHCVVFHLPGDSSHIHVCQPINHDTATEINFHMVTGISEELLIAILKVLKKYLMDDSVKILDMTSQALRVHSKGINIELVEKFLLDLERKFKAEAISLENSTVWVTRGKTFEMWICPLVYTLIGFCNDVILRLCQEIVLLKAEVAELLLPSVIVNLAGRKDLDADLHKTISSQVEFLSCFGWLPMCIITIKLKVQEHIFTESNKLTKSIQVFLNALNELRLCHVMEKSSLPSKRESSKSAKPSSYSSKSRSTTVKAKDLVTTSSGVAMSTSLWGKVYWLSIDYLLVAKSAVICGSYFTSMMYVEYWCEEHLNSLTLGSPDFSHIEMLPLHVEILVSAVTQINEPDSLYGIIQSHKLISQIITFEHEGNWSKALEYYDLQVRSDASLQMHGSSRYLSLDQTQPTNHLSVSKLEDEMTHRKPYKGLIRSLQQIGCMHVLDLYCQGLTSREGQFQHDLEFAELQYEAAWRAGNWDFSLLDVGANSPSSSQHIKSDHFNENLHSCLRALQEGDFDEFHGKLKDSKQELVLSVSRASEESTEYIYSTIIKLQIFYHLGMAWDLRWTTSSCERIKFFPEKQKVFSEPVIPTTVQAKVDIGFDNLQAMMRELLQKQPVVEQPAVQLRQEEQTPNRVQANLGEQIPIAPREAQGVPLGAEMRKAMPMRQLNQDFRVQANQPRVGMQMGEVFENGQNGPILGDFGDPIEERSVRNNTRHGMHFGDPREDQWGLNDQDEAWFDPRGGRPARERPRQYQGAHHSDPYWQEQDGPPWNQGRARDPRPMKLDFPRRAETRNVIPMRALNHEVHFNPNQPQFSMPYDDPFEPRPKRLNGGVVLNPIVESLCGLGNARPPPYFEGQGGQYGEEYWHEKRFPRKQQQFHTFGQQAQPQRHASQAREPRNAPWPQGDVVEPWYDHGGGRGNWGRARNYQGPQDRDPYGKNQDPFQRQQGRQAREPRAMELEFPRFKGDDPTSWMFRAIQYFEYYQVHDASKVMHASYHLDDDALIWFQSCEHDLGCWDNFARAIQLRFGPPSYDDPMELLIKLKHVNSIEEYKGLFESLSNRIKNLSSMHKLSCFMSGLKDEVRLAIKMQGPRTLGEAYALAKIQEQYLANVKRSTRPSYEANKDNWEQYSSQEVAAQFGPKVAAQLDPKVAVQFDPKVVAQLNPKVAAQMDPKVTDPKPISAKPTMMVQKLTPKQMLERRRKGLCYNCDESWTMWHTCKAMKLYLIEEVQEEEGAYVISDEKEERVEWCEERRNTKEESINKDIQVPSRYWLIGRSPLMKKQLEDSSSIRPQQDHNLEDKGSRFSQAAAALHEFKFLCFETTKQSSALYWLGRLEEAKLLRAQGQDEIAISLAKYIIQNYELNEEASDVYRLVGKWLAETRASNSRTILEKYLKPAVSFAEDLKTTNTKSIERQSQTHFHLAHYADALFRSYEERLTSTEWQAAMRLRKHKGEKTDYTAKIIELQKQLAMDKEEAEKLQDDRDNFLSLALEGYQRCLVIGDKYDVRVVFRLVSLWFTLFSRPNVVNSMLSTINEVQSFKFIPLAYQIASRMGSSKDSSGPRNFQFALVSLVKKMAIDHPYHTIFQLLALANGDRIKDKQSSRSSFVVDLDKKIAAEKLLEELSSYHGAIIRQMKQMVEIYIKLAELEIRKEDTNKRMMLPRDIRSLRQLELVPVVTATFPVDRSCQYPEGSFPYFKGLEDSVTVMNGINAPKVVECQGSDGRRYRQLAKSGNDDLRQDAVVPFTPSAGVLEWVDGTLPLGEYLIGSTRNGGAHGRYGIGDWSFLRCRGHMENHQSSQHKAPLFQIITSENPTPSRRPYEEDNPRRSLHPPNALPRKANLGWNMQHMIERSRIKTTPPIQEKDKRKAFHGVCENFRPVMHYFFLERFVQPADWFEKRLAYARSVAASSMVGYIVGLGDRHSLNILIDQATAEVVHIDLGVAFEQGLMLKTPERVPFRLTRDIIDGMGVTGVEGVFKRCCEETLSVMRTNKEALLTIVEVFIHDPLYKWALSPLKALQRQKERDDDLETILEDSQDECEGNKDATRALMRVKQKLDGYEEGEMRSVRGQVQQLIQDAIDPERLCHMYPGWGAWL</sequence>
<evidence type="ECO:0000256" key="8">
    <source>
        <dbReference type="ARBA" id="ARBA00022840"/>
    </source>
</evidence>
<evidence type="ECO:0000256" key="10">
    <source>
        <dbReference type="ARBA" id="ARBA00047899"/>
    </source>
</evidence>
<evidence type="ECO:0000256" key="11">
    <source>
        <dbReference type="SAM" id="Coils"/>
    </source>
</evidence>
<dbReference type="InterPro" id="IPR014009">
    <property type="entry name" value="PIK_FAT"/>
</dbReference>
<accession>A0A2N9HGG2</accession>
<keyword evidence="8" id="KW-0067">ATP-binding</keyword>
<feature type="region of interest" description="Disordered" evidence="12">
    <location>
        <begin position="2845"/>
        <end position="2871"/>
    </location>
</feature>
<evidence type="ECO:0000256" key="5">
    <source>
        <dbReference type="ARBA" id="ARBA00022741"/>
    </source>
</evidence>
<dbReference type="InterPro" id="IPR038980">
    <property type="entry name" value="ATM_plant"/>
</dbReference>
<feature type="region of interest" description="Disordered" evidence="12">
    <location>
        <begin position="1752"/>
        <end position="1820"/>
    </location>
</feature>
<evidence type="ECO:0000259" key="14">
    <source>
        <dbReference type="PROSITE" id="PS51189"/>
    </source>
</evidence>
<keyword evidence="4" id="KW-0808">Transferase</keyword>
<feature type="domain" description="FAT" evidence="14">
    <location>
        <begin position="2262"/>
        <end position="2629"/>
    </location>
</feature>
<dbReference type="SMART" id="SM00146">
    <property type="entry name" value="PI3Kc"/>
    <property type="match status" value="1"/>
</dbReference>
<dbReference type="EMBL" id="OIVN01003380">
    <property type="protein sequence ID" value="SPD10833.1"/>
    <property type="molecule type" value="Genomic_DNA"/>
</dbReference>